<dbReference type="AlphaFoldDB" id="A0A482VJJ8"/>
<reference evidence="2 3" key="1">
    <citation type="submission" date="2017-03" db="EMBL/GenBank/DDBJ databases">
        <title>Genome of the blue death feigning beetle - Asbolus verrucosus.</title>
        <authorList>
            <person name="Rider S.D."/>
        </authorList>
    </citation>
    <scope>NUCLEOTIDE SEQUENCE [LARGE SCALE GENOMIC DNA]</scope>
    <source>
        <strain evidence="2">Butters</strain>
        <tissue evidence="2">Head and leg muscle</tissue>
    </source>
</reference>
<evidence type="ECO:0000313" key="2">
    <source>
        <dbReference type="EMBL" id="RZC32776.1"/>
    </source>
</evidence>
<feature type="region of interest" description="Disordered" evidence="1">
    <location>
        <begin position="23"/>
        <end position="42"/>
    </location>
</feature>
<keyword evidence="3" id="KW-1185">Reference proteome</keyword>
<name>A0A482VJJ8_ASBVE</name>
<protein>
    <submittedName>
        <fullName evidence="2">Uncharacterized protein</fullName>
    </submittedName>
</protein>
<evidence type="ECO:0000313" key="3">
    <source>
        <dbReference type="Proteomes" id="UP000292052"/>
    </source>
</evidence>
<dbReference type="EMBL" id="QDEB01094647">
    <property type="protein sequence ID" value="RZC32776.1"/>
    <property type="molecule type" value="Genomic_DNA"/>
</dbReference>
<dbReference type="Proteomes" id="UP000292052">
    <property type="component" value="Unassembled WGS sequence"/>
</dbReference>
<comment type="caution">
    <text evidence="2">The sequence shown here is derived from an EMBL/GenBank/DDBJ whole genome shotgun (WGS) entry which is preliminary data.</text>
</comment>
<dbReference type="OrthoDB" id="6770383at2759"/>
<proteinExistence type="predicted"/>
<sequence>MGTDGRISYYIDKYGVFHKSLRRSKKSKDLSSLPDNTTPKPSSTWLRLIMMFWNPRVMKAAFRFGVAAVIMNQYERLGFALLLLCFTI</sequence>
<organism evidence="2 3">
    <name type="scientific">Asbolus verrucosus</name>
    <name type="common">Desert ironclad beetle</name>
    <dbReference type="NCBI Taxonomy" id="1661398"/>
    <lineage>
        <taxon>Eukaryota</taxon>
        <taxon>Metazoa</taxon>
        <taxon>Ecdysozoa</taxon>
        <taxon>Arthropoda</taxon>
        <taxon>Hexapoda</taxon>
        <taxon>Insecta</taxon>
        <taxon>Pterygota</taxon>
        <taxon>Neoptera</taxon>
        <taxon>Endopterygota</taxon>
        <taxon>Coleoptera</taxon>
        <taxon>Polyphaga</taxon>
        <taxon>Cucujiformia</taxon>
        <taxon>Tenebrionidae</taxon>
        <taxon>Pimeliinae</taxon>
        <taxon>Asbolus</taxon>
    </lineage>
</organism>
<evidence type="ECO:0000256" key="1">
    <source>
        <dbReference type="SAM" id="MobiDB-lite"/>
    </source>
</evidence>
<accession>A0A482VJJ8</accession>
<gene>
    <name evidence="2" type="ORF">BDFB_007553</name>
</gene>